<dbReference type="Proteomes" id="UP001152320">
    <property type="component" value="Chromosome 10"/>
</dbReference>
<proteinExistence type="predicted"/>
<sequence length="82" mass="9266">MDNFQQTIHSHNQALLKKNAKEFVNKDSCNCRIKALCPVPEKCNTPSPVVYQATVSTNESTETYAGLAESFKPRYHNHIKSL</sequence>
<comment type="caution">
    <text evidence="1">The sequence shown here is derived from an EMBL/GenBank/DDBJ whole genome shotgun (WGS) entry which is preliminary data.</text>
</comment>
<keyword evidence="2" id="KW-1185">Reference proteome</keyword>
<gene>
    <name evidence="1" type="ORF">HOLleu_22102</name>
</gene>
<accession>A0A9Q1H7A2</accession>
<dbReference type="AlphaFoldDB" id="A0A9Q1H7A2"/>
<reference evidence="1" key="1">
    <citation type="submission" date="2021-10" db="EMBL/GenBank/DDBJ databases">
        <title>Tropical sea cucumber genome reveals ecological adaptation and Cuvierian tubules defense mechanism.</title>
        <authorList>
            <person name="Chen T."/>
        </authorList>
    </citation>
    <scope>NUCLEOTIDE SEQUENCE</scope>
    <source>
        <strain evidence="1">Nanhai2018</strain>
        <tissue evidence="1">Muscle</tissue>
    </source>
</reference>
<evidence type="ECO:0000313" key="2">
    <source>
        <dbReference type="Proteomes" id="UP001152320"/>
    </source>
</evidence>
<dbReference type="EMBL" id="JAIZAY010000010">
    <property type="protein sequence ID" value="KAJ8035026.1"/>
    <property type="molecule type" value="Genomic_DNA"/>
</dbReference>
<name>A0A9Q1H7A2_HOLLE</name>
<protein>
    <submittedName>
        <fullName evidence="1">Uncharacterized protein</fullName>
    </submittedName>
</protein>
<evidence type="ECO:0000313" key="1">
    <source>
        <dbReference type="EMBL" id="KAJ8035026.1"/>
    </source>
</evidence>
<organism evidence="1 2">
    <name type="scientific">Holothuria leucospilota</name>
    <name type="common">Black long sea cucumber</name>
    <name type="synonym">Mertensiothuria leucospilota</name>
    <dbReference type="NCBI Taxonomy" id="206669"/>
    <lineage>
        <taxon>Eukaryota</taxon>
        <taxon>Metazoa</taxon>
        <taxon>Echinodermata</taxon>
        <taxon>Eleutherozoa</taxon>
        <taxon>Echinozoa</taxon>
        <taxon>Holothuroidea</taxon>
        <taxon>Aspidochirotacea</taxon>
        <taxon>Aspidochirotida</taxon>
        <taxon>Holothuriidae</taxon>
        <taxon>Holothuria</taxon>
    </lineage>
</organism>